<name>A0A4P2PYJ1_SORCE</name>
<evidence type="ECO:0000313" key="3">
    <source>
        <dbReference type="EMBL" id="AUX21955.1"/>
    </source>
</evidence>
<dbReference type="AlphaFoldDB" id="A0A4P2PYJ1"/>
<protein>
    <recommendedName>
        <fullName evidence="5">Glycoside hydrolase family 5 domain-containing protein</fullName>
    </recommendedName>
</protein>
<dbReference type="InterPro" id="IPR017853">
    <property type="entry name" value="GH"/>
</dbReference>
<keyword evidence="2" id="KW-0732">Signal</keyword>
<evidence type="ECO:0000256" key="2">
    <source>
        <dbReference type="SAM" id="SignalP"/>
    </source>
</evidence>
<feature type="compositionally biased region" description="Gly residues" evidence="1">
    <location>
        <begin position="36"/>
        <end position="75"/>
    </location>
</feature>
<reference evidence="3 4" key="1">
    <citation type="submission" date="2015-09" db="EMBL/GenBank/DDBJ databases">
        <title>Sorangium comparison.</title>
        <authorList>
            <person name="Zaburannyi N."/>
            <person name="Bunk B."/>
            <person name="Overmann J."/>
            <person name="Mueller R."/>
        </authorList>
    </citation>
    <scope>NUCLEOTIDE SEQUENCE [LARGE SCALE GENOMIC DNA]</scope>
    <source>
        <strain evidence="3 4">So ceGT47</strain>
    </source>
</reference>
<dbReference type="PANTHER" id="PTHR37398">
    <property type="entry name" value="ENDO-BETA-1,4-MANNANASE"/>
    <property type="match status" value="1"/>
</dbReference>
<dbReference type="RefSeq" id="WP_207213825.1">
    <property type="nucleotide sequence ID" value="NZ_CP012670.1"/>
</dbReference>
<dbReference type="SUPFAM" id="SSF51445">
    <property type="entry name" value="(Trans)glycosidases"/>
    <property type="match status" value="1"/>
</dbReference>
<dbReference type="Proteomes" id="UP000295781">
    <property type="component" value="Chromosome"/>
</dbReference>
<dbReference type="Gene3D" id="3.20.20.80">
    <property type="entry name" value="Glycosidases"/>
    <property type="match status" value="1"/>
</dbReference>
<evidence type="ECO:0008006" key="5">
    <source>
        <dbReference type="Google" id="ProtNLM"/>
    </source>
</evidence>
<feature type="chain" id="PRO_5020586073" description="Glycoside hydrolase family 5 domain-containing protein" evidence="2">
    <location>
        <begin position="23"/>
        <end position="415"/>
    </location>
</feature>
<dbReference type="EMBL" id="CP012670">
    <property type="protein sequence ID" value="AUX21955.1"/>
    <property type="molecule type" value="Genomic_DNA"/>
</dbReference>
<gene>
    <name evidence="3" type="ORF">SOCEGT47_024530</name>
</gene>
<evidence type="ECO:0000313" key="4">
    <source>
        <dbReference type="Proteomes" id="UP000295781"/>
    </source>
</evidence>
<proteinExistence type="predicted"/>
<accession>A0A4P2PYJ1</accession>
<organism evidence="3 4">
    <name type="scientific">Sorangium cellulosum</name>
    <name type="common">Polyangium cellulosum</name>
    <dbReference type="NCBI Taxonomy" id="56"/>
    <lineage>
        <taxon>Bacteria</taxon>
        <taxon>Pseudomonadati</taxon>
        <taxon>Myxococcota</taxon>
        <taxon>Polyangia</taxon>
        <taxon>Polyangiales</taxon>
        <taxon>Polyangiaceae</taxon>
        <taxon>Sorangium</taxon>
    </lineage>
</organism>
<evidence type="ECO:0000256" key="1">
    <source>
        <dbReference type="SAM" id="MobiDB-lite"/>
    </source>
</evidence>
<sequence length="415" mass="44098">MHTPLCPLGHLALTTAAALALAACSGAGAIEEPAAGGHGGGGRSASAGDQGGGAEGGGGLGGAGQGGAGQGGAGGEVQCVDECPAPNGGIQVGCKTRFMYGINYAWHHFAGDFGGIAAWGQGGVSTEASTHAANLADMRAHGAGVVRWWMLPELRGESVVLDANDDPTGLGATTERDVEKALELAEQADVHLMLCLFSFDAFRPTRVEGDLRIVGIRPIVTDARRRAMLMDNVVRPLARAVERSPYRHRMVAWDVINEPEWAITGPSPYDDPDYDPMAELETVTHAEMETFVNDTIRVLRTESRALITVGAAAMKWSSAWSRTDIDFYTFHMYDWINLYWPFNQSPADYGITDKPVVMGEFPVAGLSTATVPEILQSWFSQGYAGALSWAYNGATAAELETIKAFADERPCEASF</sequence>
<feature type="signal peptide" evidence="2">
    <location>
        <begin position="1"/>
        <end position="22"/>
    </location>
</feature>
<dbReference type="PANTHER" id="PTHR37398:SF3">
    <property type="entry name" value="GLYCOSIDE HYDROLASE FAMILY 5 DOMAIN-CONTAINING PROTEIN"/>
    <property type="match status" value="1"/>
</dbReference>
<feature type="region of interest" description="Disordered" evidence="1">
    <location>
        <begin position="35"/>
        <end position="75"/>
    </location>
</feature>